<comment type="subcellular location">
    <subcellularLocation>
        <location evidence="1">Cell membrane</location>
        <topology evidence="1">Multi-pass membrane protein</topology>
    </subcellularLocation>
</comment>
<feature type="transmembrane region" description="Helical" evidence="6">
    <location>
        <begin position="139"/>
        <end position="159"/>
    </location>
</feature>
<dbReference type="SUPFAM" id="SSF103473">
    <property type="entry name" value="MFS general substrate transporter"/>
    <property type="match status" value="1"/>
</dbReference>
<dbReference type="PANTHER" id="PTHR42718:SF9">
    <property type="entry name" value="MAJOR FACILITATOR SUPERFAMILY MULTIDRUG TRANSPORTER MFSC"/>
    <property type="match status" value="1"/>
</dbReference>
<feature type="transmembrane region" description="Helical" evidence="6">
    <location>
        <begin position="107"/>
        <end position="127"/>
    </location>
</feature>
<evidence type="ECO:0000256" key="4">
    <source>
        <dbReference type="ARBA" id="ARBA00022989"/>
    </source>
</evidence>
<feature type="transmembrane region" description="Helical" evidence="6">
    <location>
        <begin position="393"/>
        <end position="415"/>
    </location>
</feature>
<evidence type="ECO:0000256" key="2">
    <source>
        <dbReference type="ARBA" id="ARBA00022448"/>
    </source>
</evidence>
<proteinExistence type="predicted"/>
<evidence type="ECO:0000259" key="7">
    <source>
        <dbReference type="PROSITE" id="PS50850"/>
    </source>
</evidence>
<evidence type="ECO:0000256" key="5">
    <source>
        <dbReference type="ARBA" id="ARBA00023136"/>
    </source>
</evidence>
<evidence type="ECO:0000256" key="6">
    <source>
        <dbReference type="SAM" id="Phobius"/>
    </source>
</evidence>
<dbReference type="PANTHER" id="PTHR42718">
    <property type="entry name" value="MAJOR FACILITATOR SUPERFAMILY MULTIDRUG TRANSPORTER MFSC"/>
    <property type="match status" value="1"/>
</dbReference>
<feature type="transmembrane region" description="Helical" evidence="6">
    <location>
        <begin position="421"/>
        <end position="441"/>
    </location>
</feature>
<dbReference type="Gene3D" id="1.20.1250.20">
    <property type="entry name" value="MFS general substrate transporter like domains"/>
    <property type="match status" value="1"/>
</dbReference>
<feature type="domain" description="Major facilitator superfamily (MFS) profile" evidence="7">
    <location>
        <begin position="12"/>
        <end position="445"/>
    </location>
</feature>
<evidence type="ECO:0000256" key="1">
    <source>
        <dbReference type="ARBA" id="ARBA00004651"/>
    </source>
</evidence>
<keyword evidence="5 6" id="KW-0472">Membrane</keyword>
<feature type="transmembrane region" description="Helical" evidence="6">
    <location>
        <begin position="336"/>
        <end position="352"/>
    </location>
</feature>
<organism evidence="8 9">
    <name type="scientific">Candidatus Enterococcus willemsii</name>
    <dbReference type="NCBI Taxonomy" id="1857215"/>
    <lineage>
        <taxon>Bacteria</taxon>
        <taxon>Bacillati</taxon>
        <taxon>Bacillota</taxon>
        <taxon>Bacilli</taxon>
        <taxon>Lactobacillales</taxon>
        <taxon>Enterococcaceae</taxon>
        <taxon>Enterococcus</taxon>
    </lineage>
</organism>
<feature type="transmembrane region" description="Helical" evidence="6">
    <location>
        <begin position="199"/>
        <end position="216"/>
    </location>
</feature>
<comment type="caution">
    <text evidence="8">The sequence shown here is derived from an EMBL/GenBank/DDBJ whole genome shotgun (WGS) entry which is preliminary data.</text>
</comment>
<keyword evidence="3 6" id="KW-0812">Transmembrane</keyword>
<dbReference type="InterPro" id="IPR036259">
    <property type="entry name" value="MFS_trans_sf"/>
</dbReference>
<feature type="transmembrane region" description="Helical" evidence="6">
    <location>
        <begin position="358"/>
        <end position="381"/>
    </location>
</feature>
<accession>A0ABQ6Z1A4</accession>
<feature type="transmembrane region" description="Helical" evidence="6">
    <location>
        <begin position="268"/>
        <end position="291"/>
    </location>
</feature>
<name>A0ABQ6Z1A4_9ENTE</name>
<feature type="transmembrane region" description="Helical" evidence="6">
    <location>
        <begin position="77"/>
        <end position="95"/>
    </location>
</feature>
<feature type="transmembrane region" description="Helical" evidence="6">
    <location>
        <begin position="12"/>
        <end position="30"/>
    </location>
</feature>
<reference evidence="8 9" key="1">
    <citation type="submission" date="2016-06" db="EMBL/GenBank/DDBJ databases">
        <title>Four novel species of enterococci isolated from chicken manure.</title>
        <authorList>
            <person name="Van Tyne D."/>
        </authorList>
    </citation>
    <scope>NUCLEOTIDE SEQUENCE [LARGE SCALE GENOMIC DNA]</scope>
    <source>
        <strain evidence="8 9">CU12B</strain>
    </source>
</reference>
<dbReference type="Proteomes" id="UP000782705">
    <property type="component" value="Unassembled WGS sequence"/>
</dbReference>
<keyword evidence="9" id="KW-1185">Reference proteome</keyword>
<dbReference type="Pfam" id="PF07690">
    <property type="entry name" value="MFS_1"/>
    <property type="match status" value="1"/>
</dbReference>
<evidence type="ECO:0000256" key="3">
    <source>
        <dbReference type="ARBA" id="ARBA00022692"/>
    </source>
</evidence>
<evidence type="ECO:0000313" key="8">
    <source>
        <dbReference type="EMBL" id="KAF1304949.1"/>
    </source>
</evidence>
<gene>
    <name evidence="8" type="ORF">BAU17_13835</name>
</gene>
<feature type="transmembrane region" description="Helical" evidence="6">
    <location>
        <begin position="228"/>
        <end position="247"/>
    </location>
</feature>
<protein>
    <recommendedName>
        <fullName evidence="7">Major facilitator superfamily (MFS) profile domain-containing protein</fullName>
    </recommendedName>
</protein>
<dbReference type="InterPro" id="IPR011701">
    <property type="entry name" value="MFS"/>
</dbReference>
<sequence>MELHVTKSERWITPLLVISLFITQLDSGIISTNLSSMARELMLAPAEKSWIVSIYTLGLLFATPIMGSLIDRFGYRMVFLTELVLYFLGVLGIAFSQTFQMLLVFRALQAFGSSSLLTLTLSMVFANTEKKIGGKVGNIGSLVALSTIVAPLVSVLSLIKTHNWRSIYFVMAVLIAIIFLLAFFIVPKVTNSEVKSFDIKGNSLFVLSLLTFNLLLTRGFSRGHTVELMVYAIILILSSILLVKIETSRENEELTVLFSRRLWQIPTYRASLFGGITTGLVMSLFAFLPSFMEMTFHFDARKAGSLMTIMAIGTFIGSKVAGIWTDKKGANHATKGTMMLVFISLITMYFSVVSFKTFLFALLFFGLSIGALMTVPLQVLVVEASPKDRNASLSLLSVVKKLGMTIGITIIGVLAHATNSLGFSQMLIGLMIVTLIFIFYMRKKA</sequence>
<dbReference type="Gene3D" id="1.20.1720.10">
    <property type="entry name" value="Multidrug resistance protein D"/>
    <property type="match status" value="1"/>
</dbReference>
<evidence type="ECO:0000313" key="9">
    <source>
        <dbReference type="Proteomes" id="UP000782705"/>
    </source>
</evidence>
<dbReference type="PROSITE" id="PS50850">
    <property type="entry name" value="MFS"/>
    <property type="match status" value="1"/>
</dbReference>
<feature type="transmembrane region" description="Helical" evidence="6">
    <location>
        <begin position="165"/>
        <end position="187"/>
    </location>
</feature>
<dbReference type="InterPro" id="IPR020846">
    <property type="entry name" value="MFS_dom"/>
</dbReference>
<feature type="transmembrane region" description="Helical" evidence="6">
    <location>
        <begin position="303"/>
        <end position="324"/>
    </location>
</feature>
<keyword evidence="2" id="KW-0813">Transport</keyword>
<dbReference type="RefSeq" id="WP_161901539.1">
    <property type="nucleotide sequence ID" value="NZ_MAEL01000030.1"/>
</dbReference>
<keyword evidence="4 6" id="KW-1133">Transmembrane helix</keyword>
<feature type="transmembrane region" description="Helical" evidence="6">
    <location>
        <begin position="50"/>
        <end position="70"/>
    </location>
</feature>
<dbReference type="EMBL" id="MAEL01000030">
    <property type="protein sequence ID" value="KAF1304949.1"/>
    <property type="molecule type" value="Genomic_DNA"/>
</dbReference>